<dbReference type="EMBL" id="AOGZ02000014">
    <property type="protein sequence ID" value="EOQ96068.1"/>
    <property type="molecule type" value="Genomic_DNA"/>
</dbReference>
<dbReference type="STRING" id="1218599.LEP1GSC195_3309"/>
<dbReference type="Proteomes" id="UP000013984">
    <property type="component" value="Unassembled WGS sequence"/>
</dbReference>
<dbReference type="AlphaFoldDB" id="R9A1I5"/>
<sequence>MDPGKDSRTCLRLKTLNLVSTDHFENRQTVRADLKIRN</sequence>
<evidence type="ECO:0000313" key="2">
    <source>
        <dbReference type="Proteomes" id="UP000013984"/>
    </source>
</evidence>
<reference evidence="1" key="1">
    <citation type="submission" date="2013-04" db="EMBL/GenBank/DDBJ databases">
        <authorList>
            <person name="Harkins D.M."/>
            <person name="Durkin A.S."/>
            <person name="Brinkac L.M."/>
            <person name="Haft D.H."/>
            <person name="Selengut J.D."/>
            <person name="Sanka R."/>
            <person name="DePew J."/>
            <person name="Purushe J."/>
            <person name="Galloway R.L."/>
            <person name="Vinetz J.M."/>
            <person name="Sutton G.G."/>
            <person name="Nierman W.C."/>
            <person name="Fouts D.E."/>
        </authorList>
    </citation>
    <scope>NUCLEOTIDE SEQUENCE [LARGE SCALE GENOMIC DNA]</scope>
    <source>
        <strain evidence="1">CDC</strain>
    </source>
</reference>
<evidence type="ECO:0000313" key="1">
    <source>
        <dbReference type="EMBL" id="EOQ96068.1"/>
    </source>
</evidence>
<protein>
    <submittedName>
        <fullName evidence="1">Uncharacterized protein</fullName>
    </submittedName>
</protein>
<organism evidence="1 2">
    <name type="scientific">Leptospira wolbachii serovar Codice str. CDC</name>
    <dbReference type="NCBI Taxonomy" id="1218599"/>
    <lineage>
        <taxon>Bacteria</taxon>
        <taxon>Pseudomonadati</taxon>
        <taxon>Spirochaetota</taxon>
        <taxon>Spirochaetia</taxon>
        <taxon>Leptospirales</taxon>
        <taxon>Leptospiraceae</taxon>
        <taxon>Leptospira</taxon>
    </lineage>
</organism>
<proteinExistence type="predicted"/>
<name>R9A1I5_9LEPT</name>
<keyword evidence="2" id="KW-1185">Reference proteome</keyword>
<accession>R9A1I5</accession>
<gene>
    <name evidence="1" type="ORF">LEP1GSC195_3309</name>
</gene>
<comment type="caution">
    <text evidence="1">The sequence shown here is derived from an EMBL/GenBank/DDBJ whole genome shotgun (WGS) entry which is preliminary data.</text>
</comment>